<dbReference type="eggNOG" id="COG2217">
    <property type="taxonomic scope" value="Bacteria"/>
</dbReference>
<dbReference type="Gene3D" id="3.40.50.1000">
    <property type="entry name" value="HAD superfamily/HAD-like"/>
    <property type="match status" value="1"/>
</dbReference>
<evidence type="ECO:0000256" key="3">
    <source>
        <dbReference type="ARBA" id="ARBA00022539"/>
    </source>
</evidence>
<dbReference type="AlphaFoldDB" id="I0R3Y0"/>
<dbReference type="SFLD" id="SFLDS00003">
    <property type="entry name" value="Haloacid_Dehalogenase"/>
    <property type="match status" value="1"/>
</dbReference>
<keyword evidence="7" id="KW-0472">Membrane</keyword>
<keyword evidence="10" id="KW-0479">Metal-binding</keyword>
<dbReference type="SFLD" id="SFLDF00027">
    <property type="entry name" value="p-type_atpase"/>
    <property type="match status" value="1"/>
</dbReference>
<evidence type="ECO:0000256" key="8">
    <source>
        <dbReference type="ARBA" id="ARBA00039103"/>
    </source>
</evidence>
<evidence type="ECO:0000256" key="5">
    <source>
        <dbReference type="ARBA" id="ARBA00022967"/>
    </source>
</evidence>
<evidence type="ECO:0000259" key="11">
    <source>
        <dbReference type="Pfam" id="PF00122"/>
    </source>
</evidence>
<dbReference type="PATRIC" id="fig|1095750.3.peg.2809"/>
<dbReference type="PRINTS" id="PR00119">
    <property type="entry name" value="CATATPASE"/>
</dbReference>
<evidence type="ECO:0000256" key="10">
    <source>
        <dbReference type="RuleBase" id="RU362081"/>
    </source>
</evidence>
<keyword evidence="12" id="KW-0378">Hydrolase</keyword>
<feature type="domain" description="P-type ATPase A" evidence="11">
    <location>
        <begin position="194"/>
        <end position="294"/>
    </location>
</feature>
<dbReference type="NCBIfam" id="TIGR01525">
    <property type="entry name" value="ATPase-IB_hvy"/>
    <property type="match status" value="1"/>
</dbReference>
<dbReference type="EC" id="7.2.2.21" evidence="8"/>
<dbReference type="InterPro" id="IPR051014">
    <property type="entry name" value="Cation_Transport_ATPase_IB"/>
</dbReference>
<comment type="caution">
    <text evidence="12">The sequence shown here is derived from an EMBL/GenBank/DDBJ whole genome shotgun (WGS) entry which is preliminary data.</text>
</comment>
<dbReference type="GO" id="GO:0008551">
    <property type="term" value="F:P-type cadmium transporter activity"/>
    <property type="evidence" value="ECO:0007669"/>
    <property type="project" value="UniProtKB-EC"/>
</dbReference>
<evidence type="ECO:0000256" key="4">
    <source>
        <dbReference type="ARBA" id="ARBA00022692"/>
    </source>
</evidence>
<dbReference type="Pfam" id="PF00702">
    <property type="entry name" value="Hydrolase"/>
    <property type="match status" value="1"/>
</dbReference>
<keyword evidence="5" id="KW-1278">Translocase</keyword>
<dbReference type="Proteomes" id="UP000005039">
    <property type="component" value="Unassembled WGS sequence"/>
</dbReference>
<dbReference type="SUPFAM" id="SSF81653">
    <property type="entry name" value="Calcium ATPase, transduction domain A"/>
    <property type="match status" value="1"/>
</dbReference>
<keyword evidence="10" id="KW-0067">ATP-binding</keyword>
<dbReference type="GO" id="GO:0016887">
    <property type="term" value="F:ATP hydrolysis activity"/>
    <property type="evidence" value="ECO:0007669"/>
    <property type="project" value="InterPro"/>
</dbReference>
<evidence type="ECO:0000256" key="2">
    <source>
        <dbReference type="ARBA" id="ARBA00006024"/>
    </source>
</evidence>
<accession>I0R3Y0</accession>
<dbReference type="GO" id="GO:0005524">
    <property type="term" value="F:ATP binding"/>
    <property type="evidence" value="ECO:0007669"/>
    <property type="project" value="UniProtKB-UniRule"/>
</dbReference>
<dbReference type="InterPro" id="IPR059000">
    <property type="entry name" value="ATPase_P-type_domA"/>
</dbReference>
<reference evidence="12 13" key="1">
    <citation type="submission" date="2012-03" db="EMBL/GenBank/DDBJ databases">
        <authorList>
            <person name="Durkin A.S."/>
            <person name="McCorrison J."/>
            <person name="Torralba M."/>
            <person name="Gillis M."/>
            <person name="Methe B."/>
            <person name="Sutton G."/>
            <person name="Nelson K.E."/>
        </authorList>
    </citation>
    <scope>NUCLEOTIDE SEQUENCE [LARGE SCALE GENOMIC DNA]</scope>
    <source>
        <strain evidence="12 13">F0468</strain>
    </source>
</reference>
<keyword evidence="3" id="KW-0104">Cadmium</keyword>
<dbReference type="PRINTS" id="PR00120">
    <property type="entry name" value="HATPASE"/>
</dbReference>
<gene>
    <name evidence="12" type="ORF">HMPREF9970_0930</name>
</gene>
<dbReference type="Gene3D" id="3.40.1110.10">
    <property type="entry name" value="Calcium-transporting ATPase, cytoplasmic domain N"/>
    <property type="match status" value="1"/>
</dbReference>
<comment type="catalytic activity">
    <reaction evidence="9">
        <text>Cd(2+)(in) + ATP + H2O = Cd(2+)(out) + ADP + phosphate + H(+)</text>
        <dbReference type="Rhea" id="RHEA:12132"/>
        <dbReference type="ChEBI" id="CHEBI:15377"/>
        <dbReference type="ChEBI" id="CHEBI:15378"/>
        <dbReference type="ChEBI" id="CHEBI:30616"/>
        <dbReference type="ChEBI" id="CHEBI:43474"/>
        <dbReference type="ChEBI" id="CHEBI:48775"/>
        <dbReference type="ChEBI" id="CHEBI:456216"/>
        <dbReference type="EC" id="7.2.2.21"/>
    </reaction>
</comment>
<protein>
    <recommendedName>
        <fullName evidence="8">Cd(2+)-exporting ATPase</fullName>
        <ecNumber evidence="8">7.2.2.21</ecNumber>
    </recommendedName>
</protein>
<dbReference type="InterPro" id="IPR027256">
    <property type="entry name" value="P-typ_ATPase_IB"/>
</dbReference>
<dbReference type="Gene3D" id="2.70.150.10">
    <property type="entry name" value="Calcium-transporting ATPase, cytoplasmic transduction domain A"/>
    <property type="match status" value="1"/>
</dbReference>
<dbReference type="PANTHER" id="PTHR48085:SF5">
    <property type="entry name" value="CADMIUM_ZINC-TRANSPORTING ATPASE HMA4-RELATED"/>
    <property type="match status" value="1"/>
</dbReference>
<dbReference type="EMBL" id="AJGH01000142">
    <property type="protein sequence ID" value="EIC94388.1"/>
    <property type="molecule type" value="Genomic_DNA"/>
</dbReference>
<dbReference type="SUPFAM" id="SSF56784">
    <property type="entry name" value="HAD-like"/>
    <property type="match status" value="1"/>
</dbReference>
<dbReference type="InterPro" id="IPR044492">
    <property type="entry name" value="P_typ_ATPase_HD_dom"/>
</dbReference>
<dbReference type="PANTHER" id="PTHR48085">
    <property type="entry name" value="CADMIUM/ZINC-TRANSPORTING ATPASE HMA2-RELATED"/>
    <property type="match status" value="1"/>
</dbReference>
<dbReference type="InterPro" id="IPR001757">
    <property type="entry name" value="P_typ_ATPase"/>
</dbReference>
<keyword evidence="4" id="KW-0812">Transmembrane</keyword>
<evidence type="ECO:0000256" key="1">
    <source>
        <dbReference type="ARBA" id="ARBA00004141"/>
    </source>
</evidence>
<keyword evidence="10" id="KW-0547">Nucleotide-binding</keyword>
<dbReference type="InterPro" id="IPR008250">
    <property type="entry name" value="ATPase_P-typ_transduc_dom_A_sf"/>
</dbReference>
<organism evidence="12 13">
    <name type="scientific">Lachnoanaerobaculum saburreum F0468</name>
    <dbReference type="NCBI Taxonomy" id="1095750"/>
    <lineage>
        <taxon>Bacteria</taxon>
        <taxon>Bacillati</taxon>
        <taxon>Bacillota</taxon>
        <taxon>Clostridia</taxon>
        <taxon>Lachnospirales</taxon>
        <taxon>Lachnospiraceae</taxon>
        <taxon>Lachnoanaerobaculum</taxon>
    </lineage>
</organism>
<evidence type="ECO:0000256" key="9">
    <source>
        <dbReference type="ARBA" id="ARBA00049338"/>
    </source>
</evidence>
<keyword evidence="13" id="KW-1185">Reference proteome</keyword>
<dbReference type="Pfam" id="PF00122">
    <property type="entry name" value="E1-E2_ATPase"/>
    <property type="match status" value="1"/>
</dbReference>
<evidence type="ECO:0000256" key="6">
    <source>
        <dbReference type="ARBA" id="ARBA00022989"/>
    </source>
</evidence>
<dbReference type="PROSITE" id="PS00154">
    <property type="entry name" value="ATPASE_E1_E2"/>
    <property type="match status" value="1"/>
</dbReference>
<dbReference type="InterPro" id="IPR023299">
    <property type="entry name" value="ATPase_P-typ_cyto_dom_N"/>
</dbReference>
<dbReference type="InterPro" id="IPR036412">
    <property type="entry name" value="HAD-like_sf"/>
</dbReference>
<evidence type="ECO:0000256" key="7">
    <source>
        <dbReference type="ARBA" id="ARBA00023136"/>
    </source>
</evidence>
<dbReference type="GO" id="GO:0005886">
    <property type="term" value="C:plasma membrane"/>
    <property type="evidence" value="ECO:0007669"/>
    <property type="project" value="UniProtKB-SubCell"/>
</dbReference>
<keyword evidence="10" id="KW-1003">Cell membrane</keyword>
<sequence length="694" mass="76851">MNCKILHESSKRMRVRMAQKRMTIKEADMLQYYLEGFDFVRKVIVYERTCDVAIYYKDNKRESVIKRLKKFNYNDTALLENMPNTSGRQITREFQEKMVGMLLSFGVRKMFFPNILNSIYTVIKAAPLVWKGIKCLVKMRLEVDLLDALSVAISIVQGNYSTAGSLMLLLDIGNELEDWTHKKSVDDLARSMSLNVDKVWLVTDNEEVSVPISHVKTGDLIRVHTGNVVPLDGDMVSGEAMLNQASLTGESVPVEKRAGSRVYAGTVVEEGECLLRATVTNGQSRYDKIVSMIEDSEKLKSNTENMANRLADRLVPYSLLTTGLTYLFTRNITRALSVLMVDFSCALKLSMPLAVLSAMREAGNDRITVKGGKFMEAIAKADTIVFDKTGTLTYACPKVQKIIAIDGDDENQLLKIAACLEEHYPHSIANAVVKEAKERKIRHKEMHSEIQYVVAHGIASTIEGDKVVIGSYHFVIEDEKAQLSKDAKRKVQNLDHRYSHLFMAIAGRLAAIIEIADPLRKEAKDVLKKLKALGIKKTVMMTGDNQYTAEAIAKEVGVDKYYAEVLPEDKASYVEKEKAKGRTVIMIGDGINDSPALSAADCGIAISEGAAIAREIADVCISADDLNELVKLKELSNKLTKRVESNFRFIMGFNGSLIGLGILGILAPGTSSLLHNASTVGIALSSMTNLLPEN</sequence>
<evidence type="ECO:0000313" key="13">
    <source>
        <dbReference type="Proteomes" id="UP000005039"/>
    </source>
</evidence>
<dbReference type="InterPro" id="IPR018303">
    <property type="entry name" value="ATPase_P-typ_P_site"/>
</dbReference>
<dbReference type="GO" id="GO:0046872">
    <property type="term" value="F:metal ion binding"/>
    <property type="evidence" value="ECO:0007669"/>
    <property type="project" value="UniProtKB-KW"/>
</dbReference>
<dbReference type="InterPro" id="IPR023214">
    <property type="entry name" value="HAD_sf"/>
</dbReference>
<proteinExistence type="inferred from homology"/>
<name>I0R3Y0_9FIRM</name>
<comment type="subcellular location">
    <subcellularLocation>
        <location evidence="10">Cell membrane</location>
    </subcellularLocation>
    <subcellularLocation>
        <location evidence="1">Membrane</location>
        <topology evidence="1">Multi-pass membrane protein</topology>
    </subcellularLocation>
</comment>
<dbReference type="NCBIfam" id="TIGR01494">
    <property type="entry name" value="ATPase_P-type"/>
    <property type="match status" value="1"/>
</dbReference>
<keyword evidence="6" id="KW-1133">Transmembrane helix</keyword>
<dbReference type="SFLD" id="SFLDG00002">
    <property type="entry name" value="C1.7:_P-type_atpase_like"/>
    <property type="match status" value="1"/>
</dbReference>
<comment type="similarity">
    <text evidence="2 10">Belongs to the cation transport ATPase (P-type) (TC 3.A.3) family. Type IB subfamily.</text>
</comment>
<evidence type="ECO:0000313" key="12">
    <source>
        <dbReference type="EMBL" id="EIC94388.1"/>
    </source>
</evidence>